<keyword evidence="7 8" id="KW-0472">Membrane</keyword>
<dbReference type="EMBL" id="OU503049">
    <property type="protein sequence ID" value="CAI9775666.1"/>
    <property type="molecule type" value="Genomic_DNA"/>
</dbReference>
<dbReference type="AlphaFoldDB" id="A0AAD1ZTP8"/>
<proteinExistence type="inferred from homology"/>
<keyword evidence="3" id="KW-0813">Transport</keyword>
<keyword evidence="4 8" id="KW-0812">Transmembrane</keyword>
<comment type="subcellular location">
    <subcellularLocation>
        <location evidence="1">Membrane</location>
        <topology evidence="1">Single-pass membrane protein</topology>
    </subcellularLocation>
</comment>
<evidence type="ECO:0000256" key="5">
    <source>
        <dbReference type="ARBA" id="ARBA00022970"/>
    </source>
</evidence>
<sequence length="234" mass="25319">MTAEEATITAKTTVTPPSATTIQRSPLHSPVPYLFGGLAVMLGLIAFALLILACSYWKLSDQMNGAGEVEEATITGKTTVTPPSATTIQRSPWHSPVPYLFGGLAVMLGLIAFALLILACSYWKLSDQMNGAGEGERDTEAGDDDHKCENATTEMAALPFEEKIVTYQGLTGQCKPESSRCGGLDVDQAIEDTILVNRSMYTAILIFLKYRKPFMQTKQNFPTIGNFAGKNLDI</sequence>
<evidence type="ECO:0000256" key="8">
    <source>
        <dbReference type="SAM" id="Phobius"/>
    </source>
</evidence>
<dbReference type="Proteomes" id="UP000834106">
    <property type="component" value="Chromosome 14"/>
</dbReference>
<evidence type="ECO:0000256" key="2">
    <source>
        <dbReference type="ARBA" id="ARBA00009977"/>
    </source>
</evidence>
<evidence type="ECO:0000256" key="4">
    <source>
        <dbReference type="ARBA" id="ARBA00022692"/>
    </source>
</evidence>
<organism evidence="9 10">
    <name type="scientific">Fraxinus pennsylvanica</name>
    <dbReference type="NCBI Taxonomy" id="56036"/>
    <lineage>
        <taxon>Eukaryota</taxon>
        <taxon>Viridiplantae</taxon>
        <taxon>Streptophyta</taxon>
        <taxon>Embryophyta</taxon>
        <taxon>Tracheophyta</taxon>
        <taxon>Spermatophyta</taxon>
        <taxon>Magnoliopsida</taxon>
        <taxon>eudicotyledons</taxon>
        <taxon>Gunneridae</taxon>
        <taxon>Pentapetalae</taxon>
        <taxon>asterids</taxon>
        <taxon>lamiids</taxon>
        <taxon>Lamiales</taxon>
        <taxon>Oleaceae</taxon>
        <taxon>Oleeae</taxon>
        <taxon>Fraxinus</taxon>
    </lineage>
</organism>
<evidence type="ECO:0000313" key="10">
    <source>
        <dbReference type="Proteomes" id="UP000834106"/>
    </source>
</evidence>
<dbReference type="GO" id="GO:0006865">
    <property type="term" value="P:amino acid transport"/>
    <property type="evidence" value="ECO:0007669"/>
    <property type="project" value="UniProtKB-KW"/>
</dbReference>
<keyword evidence="5" id="KW-0029">Amino-acid transport</keyword>
<name>A0AAD1ZTP8_9LAMI</name>
<evidence type="ECO:0000256" key="6">
    <source>
        <dbReference type="ARBA" id="ARBA00022989"/>
    </source>
</evidence>
<dbReference type="GO" id="GO:0016020">
    <property type="term" value="C:membrane"/>
    <property type="evidence" value="ECO:0007669"/>
    <property type="project" value="UniProtKB-SubCell"/>
</dbReference>
<evidence type="ECO:0000256" key="3">
    <source>
        <dbReference type="ARBA" id="ARBA00022448"/>
    </source>
</evidence>
<feature type="transmembrane region" description="Helical" evidence="8">
    <location>
        <begin position="99"/>
        <end position="123"/>
    </location>
</feature>
<reference evidence="9" key="1">
    <citation type="submission" date="2023-05" db="EMBL/GenBank/DDBJ databases">
        <authorList>
            <person name="Huff M."/>
        </authorList>
    </citation>
    <scope>NUCLEOTIDE SEQUENCE</scope>
</reference>
<evidence type="ECO:0000313" key="9">
    <source>
        <dbReference type="EMBL" id="CAI9775666.1"/>
    </source>
</evidence>
<evidence type="ECO:0000256" key="7">
    <source>
        <dbReference type="ARBA" id="ARBA00023136"/>
    </source>
</evidence>
<protein>
    <submittedName>
        <fullName evidence="9">Uncharacterized protein</fullName>
    </submittedName>
</protein>
<dbReference type="PANTHER" id="PTHR33228:SF49">
    <property type="entry name" value="PROTEIN GLUTAMINE DUMPER 5"/>
    <property type="match status" value="1"/>
</dbReference>
<accession>A0AAD1ZTP8</accession>
<keyword evidence="6 8" id="KW-1133">Transmembrane helix</keyword>
<dbReference type="GO" id="GO:0080143">
    <property type="term" value="P:regulation of amino acid export"/>
    <property type="evidence" value="ECO:0007669"/>
    <property type="project" value="InterPro"/>
</dbReference>
<dbReference type="PANTHER" id="PTHR33228">
    <property type="entry name" value="PROTEIN GLUTAMINE DUMPER 4-RELATED"/>
    <property type="match status" value="1"/>
</dbReference>
<dbReference type="InterPro" id="IPR040359">
    <property type="entry name" value="GDU"/>
</dbReference>
<keyword evidence="10" id="KW-1185">Reference proteome</keyword>
<gene>
    <name evidence="9" type="ORF">FPE_LOCUS23096</name>
</gene>
<comment type="similarity">
    <text evidence="2">Belongs to the GLUTAMINE DUMPER 1 (TC 9.B.60) family.</text>
</comment>
<feature type="transmembrane region" description="Helical" evidence="8">
    <location>
        <begin position="33"/>
        <end position="59"/>
    </location>
</feature>
<evidence type="ECO:0000256" key="1">
    <source>
        <dbReference type="ARBA" id="ARBA00004167"/>
    </source>
</evidence>